<proteinExistence type="predicted"/>
<dbReference type="Pfam" id="PF00023">
    <property type="entry name" value="Ank"/>
    <property type="match status" value="3"/>
</dbReference>
<evidence type="ECO:0000256" key="3">
    <source>
        <dbReference type="PROSITE-ProRule" id="PRU00023"/>
    </source>
</evidence>
<feature type="repeat" description="ANK" evidence="3">
    <location>
        <begin position="250"/>
        <end position="282"/>
    </location>
</feature>
<protein>
    <recommendedName>
        <fullName evidence="7">Ankyrin repeat protein</fullName>
    </recommendedName>
</protein>
<keyword evidence="2 3" id="KW-0040">ANK repeat</keyword>
<dbReference type="InterPro" id="IPR002110">
    <property type="entry name" value="Ankyrin_rpt"/>
</dbReference>
<evidence type="ECO:0000256" key="1">
    <source>
        <dbReference type="ARBA" id="ARBA00022737"/>
    </source>
</evidence>
<accession>A0ABR3X8F9</accession>
<keyword evidence="1" id="KW-0677">Repeat</keyword>
<gene>
    <name evidence="5" type="ORF">Daus18300_004587</name>
</gene>
<dbReference type="InterPro" id="IPR036770">
    <property type="entry name" value="Ankyrin_rpt-contain_sf"/>
</dbReference>
<name>A0ABR3X8F9_9PEZI</name>
<dbReference type="Proteomes" id="UP001583177">
    <property type="component" value="Unassembled WGS sequence"/>
</dbReference>
<keyword evidence="6" id="KW-1185">Reference proteome</keyword>
<sequence>MPDEAPQPADDEQARPGPLGYFNRVPNELLASIVRFCVASGRECDASALARTNKELYKPVNDELYHLVIKHKTFHLVYWAAMGNQTGTLKIAFENGADPNQMWTSATVERPPLKDRDYFRPLGWGLETTEKLDRAVWLQHLTVDPWIFDRGFAHANIGQVSPHTCWFSSTRLLAMSRLQLRSLGGRYDYSTKYTQYAVPVRGLQQSSAKKTRLDMLSSPPDDDFTFPTDPSREEMNGREMKLAYVRMFRYWHTPLHAAARLNNKEAAQALLDNGAEVDATAVGACGCSQKTLLPRAWTRSNAISKAHLAVATPLHVAICSGSYETAKLLVAHGASRLRKVLRSDAYPHWTDENPLHASLYRYHYRHFNHDFIEFVLNHGYAARIEERNHEDTTPLMLACIAKVKGDQEQDIIRLLVRYGANPNVICSGPPRGHEFYAGLHMDRYENDRATPLIWATRLGNYRAASVLLDLGAIAMRVSPSLQSSALHALCSPPPGVPSYVFARKHHIDLLDALLAQATVEDVNKFDAAGNTPLMHLINWKFSGEVKVITGNIESRLFEKGADILAGLEEGRTTPLEHAIVKSIQCYDKITYRHSNQPHPLLGEKMLALLQAFKVDQPHRRPKAFLNQFWGHLDSIANSPQITYCNVPSVLQAVIKAGFSPAETDQNGDNAMTSFLQRLLTMPKWPKYSRYGSTESELIPSIIAVLQENGVKLRARNKKGFNAFDYLQQITEYDGSVEERISLALAIKALVKPGQDEHGNWVVKYRSEDILWWAEFMRRAPLASLLREQTLEALRDAQESRSVVNRESSKGRGKLE</sequence>
<dbReference type="PANTHER" id="PTHR24189">
    <property type="entry name" value="MYOTROPHIN"/>
    <property type="match status" value="1"/>
</dbReference>
<dbReference type="PANTHER" id="PTHR24189:SF50">
    <property type="entry name" value="ANKYRIN REPEAT AND SOCS BOX PROTEIN 2"/>
    <property type="match status" value="1"/>
</dbReference>
<dbReference type="PROSITE" id="PS50297">
    <property type="entry name" value="ANK_REP_REGION"/>
    <property type="match status" value="2"/>
</dbReference>
<dbReference type="PROSITE" id="PS50088">
    <property type="entry name" value="ANK_REPEAT"/>
    <property type="match status" value="2"/>
</dbReference>
<dbReference type="SUPFAM" id="SSF48403">
    <property type="entry name" value="Ankyrin repeat"/>
    <property type="match status" value="2"/>
</dbReference>
<dbReference type="SMART" id="SM00248">
    <property type="entry name" value="ANK"/>
    <property type="match status" value="6"/>
</dbReference>
<reference evidence="5 6" key="1">
    <citation type="journal article" date="2024" name="IMA Fungus">
        <title>IMA Genome - F19 : A genome assembly and annotation guide to empower mycologists, including annotated draft genome sequences of Ceratocystis pirilliformis, Diaporthe australafricana, Fusarium ophioides, Paecilomyces lecythidis, and Sporothrix stenoceras.</title>
        <authorList>
            <person name="Aylward J."/>
            <person name="Wilson A.M."/>
            <person name="Visagie C.M."/>
            <person name="Spraker J."/>
            <person name="Barnes I."/>
            <person name="Buitendag C."/>
            <person name="Ceriani C."/>
            <person name="Del Mar Angel L."/>
            <person name="du Plessis D."/>
            <person name="Fuchs T."/>
            <person name="Gasser K."/>
            <person name="Kramer D."/>
            <person name="Li W."/>
            <person name="Munsamy K."/>
            <person name="Piso A."/>
            <person name="Price J.L."/>
            <person name="Sonnekus B."/>
            <person name="Thomas C."/>
            <person name="van der Nest A."/>
            <person name="van Dijk A."/>
            <person name="van Heerden A."/>
            <person name="van Vuuren N."/>
            <person name="Yilmaz N."/>
            <person name="Duong T.A."/>
            <person name="van der Merwe N.A."/>
            <person name="Wingfield M.J."/>
            <person name="Wingfield B.D."/>
        </authorList>
    </citation>
    <scope>NUCLEOTIDE SEQUENCE [LARGE SCALE GENOMIC DNA]</scope>
    <source>
        <strain evidence="5 6">CMW 18300</strain>
    </source>
</reference>
<dbReference type="EMBL" id="JAWRVE010000031">
    <property type="protein sequence ID" value="KAL1871950.1"/>
    <property type="molecule type" value="Genomic_DNA"/>
</dbReference>
<comment type="caution">
    <text evidence="5">The sequence shown here is derived from an EMBL/GenBank/DDBJ whole genome shotgun (WGS) entry which is preliminary data.</text>
</comment>
<evidence type="ECO:0000313" key="6">
    <source>
        <dbReference type="Proteomes" id="UP001583177"/>
    </source>
</evidence>
<evidence type="ECO:0008006" key="7">
    <source>
        <dbReference type="Google" id="ProtNLM"/>
    </source>
</evidence>
<dbReference type="InterPro" id="IPR050745">
    <property type="entry name" value="Multifunctional_regulatory"/>
</dbReference>
<evidence type="ECO:0000256" key="2">
    <source>
        <dbReference type="ARBA" id="ARBA00023043"/>
    </source>
</evidence>
<organism evidence="5 6">
    <name type="scientific">Diaporthe australafricana</name>
    <dbReference type="NCBI Taxonomy" id="127596"/>
    <lineage>
        <taxon>Eukaryota</taxon>
        <taxon>Fungi</taxon>
        <taxon>Dikarya</taxon>
        <taxon>Ascomycota</taxon>
        <taxon>Pezizomycotina</taxon>
        <taxon>Sordariomycetes</taxon>
        <taxon>Sordariomycetidae</taxon>
        <taxon>Diaporthales</taxon>
        <taxon>Diaporthaceae</taxon>
        <taxon>Diaporthe</taxon>
    </lineage>
</organism>
<evidence type="ECO:0000256" key="4">
    <source>
        <dbReference type="SAM" id="MobiDB-lite"/>
    </source>
</evidence>
<dbReference type="Gene3D" id="1.25.40.20">
    <property type="entry name" value="Ankyrin repeat-containing domain"/>
    <property type="match status" value="3"/>
</dbReference>
<feature type="repeat" description="ANK" evidence="3">
    <location>
        <begin position="309"/>
        <end position="335"/>
    </location>
</feature>
<feature type="region of interest" description="Disordered" evidence="4">
    <location>
        <begin position="211"/>
        <end position="233"/>
    </location>
</feature>
<evidence type="ECO:0000313" key="5">
    <source>
        <dbReference type="EMBL" id="KAL1871950.1"/>
    </source>
</evidence>